<evidence type="ECO:0000259" key="11">
    <source>
        <dbReference type="Pfam" id="PF08541"/>
    </source>
</evidence>
<dbReference type="EC" id="2.3.1.180" evidence="3"/>
<keyword evidence="5" id="KW-0808">Transferase</keyword>
<dbReference type="AlphaFoldDB" id="A0A1S6K892"/>
<evidence type="ECO:0000256" key="1">
    <source>
        <dbReference type="ARBA" id="ARBA00005194"/>
    </source>
</evidence>
<dbReference type="CDD" id="cd00830">
    <property type="entry name" value="KAS_III"/>
    <property type="match status" value="1"/>
</dbReference>
<reference evidence="13" key="1">
    <citation type="journal article" date="2017" name="J. Eukaryot. Microbiol.">
        <title>Role of Modular Polyketide Synthases in the Production of Polyether Ladder Compounds in Ciguatoxin-producing Gambierdiscus polynesiensis and G.excentricus (Dinophyceae).</title>
        <authorList>
            <person name="Kohli G.S."/>
            <person name="Campbell K."/>
            <person name="John U."/>
            <person name="Smith K.F."/>
            <person name="Fraga S."/>
            <person name="Rhodes L.L."/>
            <person name="Murray S.A."/>
        </authorList>
    </citation>
    <scope>NUCLEOTIDE SEQUENCE</scope>
    <source>
        <strain evidence="13">Contig_47080</strain>
    </source>
</reference>
<keyword evidence="8" id="KW-0275">Fatty acid biosynthesis</keyword>
<evidence type="ECO:0000256" key="6">
    <source>
        <dbReference type="ARBA" id="ARBA00022832"/>
    </source>
</evidence>
<dbReference type="Gene3D" id="3.40.47.10">
    <property type="match status" value="1"/>
</dbReference>
<sequence>MASDPPRLPRGWGAMRGWSTVPPVAPLGGVFVALGAVLLTTRGVATFLAPRGDGCSPSPLAGHRHAGLGTWRFDAEKWQCSARETPATGVASARLGSGLGLLAVLCAACTAPLRRSPLRAGQRRPTPCRRHGLQLSALPSLAGISIAGTGSATPTAIVSNDDLSEVMDTSDEWIVQRTGIKRRHIMKPDESLVSLSAAAARQALQRAGMSAEDVDLVVLATSTPDDLFGSAAPVAAELGASKAVAFDLTAACSGFVFGLVTAAQYIRSGAATSVLVIGADCLSRWVDWSDRSTCVLFGDGAGAVALRATEPEKDALIGFQLGSDGHGSRHLGLSGSCAPVPLGGNNQGGAGTFAPLTMNGKEVFRFATSRVPEVLNSLLARHNIGNDEIDWLLLHQANRRIMDSAAKRLKLPQEKIICNLDEYGNTSAASIPLALDEAVVDGRVKPGHLVACAGFGAGLSWGGLLLRL</sequence>
<dbReference type="InterPro" id="IPR004655">
    <property type="entry name" value="FabH"/>
</dbReference>
<dbReference type="NCBIfam" id="NF006829">
    <property type="entry name" value="PRK09352.1"/>
    <property type="match status" value="1"/>
</dbReference>
<evidence type="ECO:0000256" key="9">
    <source>
        <dbReference type="ARBA" id="ARBA00052419"/>
    </source>
</evidence>
<dbReference type="NCBIfam" id="TIGR00747">
    <property type="entry name" value="fabH"/>
    <property type="match status" value="1"/>
</dbReference>
<feature type="domain" description="Beta-ketoacyl-[acyl-carrier-protein] synthase III C-terminal" evidence="11">
    <location>
        <begin position="379"/>
        <end position="467"/>
    </location>
</feature>
<dbReference type="InterPro" id="IPR013747">
    <property type="entry name" value="ACP_syn_III_C"/>
</dbReference>
<evidence type="ECO:0000256" key="8">
    <source>
        <dbReference type="ARBA" id="ARBA00023160"/>
    </source>
</evidence>
<comment type="similarity">
    <text evidence="2">Belongs to the thiolase-like superfamily. FabH family.</text>
</comment>
<evidence type="ECO:0000256" key="2">
    <source>
        <dbReference type="ARBA" id="ARBA00008642"/>
    </source>
</evidence>
<dbReference type="FunFam" id="3.40.47.10:FF:000004">
    <property type="entry name" value="3-oxoacyl-[acyl-carrier-protein] synthase 3"/>
    <property type="match status" value="1"/>
</dbReference>
<evidence type="ECO:0000256" key="10">
    <source>
        <dbReference type="ARBA" id="ARBA00057449"/>
    </source>
</evidence>
<dbReference type="Pfam" id="PF08545">
    <property type="entry name" value="ACP_syn_III"/>
    <property type="match status" value="1"/>
</dbReference>
<dbReference type="Pfam" id="PF08541">
    <property type="entry name" value="ACP_syn_III_C"/>
    <property type="match status" value="1"/>
</dbReference>
<comment type="function">
    <text evidence="10">Catalyzes the condensation reaction of fatty acid synthesis by the addition to an acyl acceptor of two carbons from malonyl-ACP. KAS III catalyzes the first condensation reaction which initiates fatty acid synthesis and may therefore play a role in governing the total rate of fatty acid production. Possesses both acetoacetyl-ACP synthase and acetyl transacylase activities.</text>
</comment>
<keyword evidence="4" id="KW-0444">Lipid biosynthesis</keyword>
<name>A0A1S6K892_9DINO</name>
<accession>A0A1S6K892</accession>
<dbReference type="HAMAP" id="MF_01815">
    <property type="entry name" value="FabH"/>
    <property type="match status" value="1"/>
</dbReference>
<dbReference type="GO" id="GO:0006633">
    <property type="term" value="P:fatty acid biosynthetic process"/>
    <property type="evidence" value="ECO:0007669"/>
    <property type="project" value="UniProtKB-KW"/>
</dbReference>
<dbReference type="InterPro" id="IPR016039">
    <property type="entry name" value="Thiolase-like"/>
</dbReference>
<dbReference type="SUPFAM" id="SSF53901">
    <property type="entry name" value="Thiolase-like"/>
    <property type="match status" value="1"/>
</dbReference>
<evidence type="ECO:0000256" key="3">
    <source>
        <dbReference type="ARBA" id="ARBA00012333"/>
    </source>
</evidence>
<dbReference type="InterPro" id="IPR013751">
    <property type="entry name" value="ACP_syn_III_N"/>
</dbReference>
<dbReference type="GO" id="GO:0033818">
    <property type="term" value="F:beta-ketoacyl-acyl-carrier-protein synthase III activity"/>
    <property type="evidence" value="ECO:0007669"/>
    <property type="project" value="UniProtKB-EC"/>
</dbReference>
<evidence type="ECO:0000259" key="12">
    <source>
        <dbReference type="Pfam" id="PF08545"/>
    </source>
</evidence>
<keyword evidence="7" id="KW-0443">Lipid metabolism</keyword>
<comment type="pathway">
    <text evidence="1">Lipid metabolism; fatty acid biosynthesis.</text>
</comment>
<comment type="catalytic activity">
    <reaction evidence="9">
        <text>malonyl-[ACP] + acetyl-CoA + H(+) = 3-oxobutanoyl-[ACP] + CO2 + CoA</text>
        <dbReference type="Rhea" id="RHEA:12080"/>
        <dbReference type="Rhea" id="RHEA-COMP:9623"/>
        <dbReference type="Rhea" id="RHEA-COMP:9625"/>
        <dbReference type="ChEBI" id="CHEBI:15378"/>
        <dbReference type="ChEBI" id="CHEBI:16526"/>
        <dbReference type="ChEBI" id="CHEBI:57287"/>
        <dbReference type="ChEBI" id="CHEBI:57288"/>
        <dbReference type="ChEBI" id="CHEBI:78449"/>
        <dbReference type="ChEBI" id="CHEBI:78450"/>
        <dbReference type="EC" id="2.3.1.180"/>
    </reaction>
</comment>
<protein>
    <recommendedName>
        <fullName evidence="3">beta-ketoacyl-[acyl-carrier-protein] synthase III</fullName>
        <ecNumber evidence="3">2.3.1.180</ecNumber>
    </recommendedName>
</protein>
<dbReference type="PANTHER" id="PTHR43091">
    <property type="entry name" value="3-OXOACYL-[ACYL-CARRIER-PROTEIN] SYNTHASE"/>
    <property type="match status" value="1"/>
</dbReference>
<organism evidence="13">
    <name type="scientific">Gambierdiscus belizeanus</name>
    <dbReference type="NCBI Taxonomy" id="439316"/>
    <lineage>
        <taxon>Eukaryota</taxon>
        <taxon>Sar</taxon>
        <taxon>Alveolata</taxon>
        <taxon>Dinophyceae</taxon>
        <taxon>Gonyaulacales</taxon>
        <taxon>Pyrocystaceae</taxon>
        <taxon>Gambierdiscus</taxon>
    </lineage>
</organism>
<evidence type="ECO:0000256" key="5">
    <source>
        <dbReference type="ARBA" id="ARBA00022679"/>
    </source>
</evidence>
<dbReference type="GO" id="GO:0004315">
    <property type="term" value="F:3-oxoacyl-[acyl-carrier-protein] synthase activity"/>
    <property type="evidence" value="ECO:0007669"/>
    <property type="project" value="InterPro"/>
</dbReference>
<keyword evidence="6" id="KW-0276">Fatty acid metabolism</keyword>
<proteinExistence type="inferred from homology"/>
<dbReference type="EMBL" id="KX395883">
    <property type="protein sequence ID" value="AQS99301.1"/>
    <property type="molecule type" value="Transcribed_RNA"/>
</dbReference>
<feature type="domain" description="Beta-ketoacyl-[acyl-carrier-protein] synthase III N-terminal" evidence="12">
    <location>
        <begin position="246"/>
        <end position="325"/>
    </location>
</feature>
<dbReference type="PANTHER" id="PTHR43091:SF1">
    <property type="entry name" value="BETA-KETOACYL-[ACYL-CARRIER-PROTEIN] SYNTHASE III, CHLOROPLASTIC"/>
    <property type="match status" value="1"/>
</dbReference>
<evidence type="ECO:0000313" key="13">
    <source>
        <dbReference type="EMBL" id="AQS99301.1"/>
    </source>
</evidence>
<evidence type="ECO:0000256" key="4">
    <source>
        <dbReference type="ARBA" id="ARBA00022516"/>
    </source>
</evidence>
<evidence type="ECO:0000256" key="7">
    <source>
        <dbReference type="ARBA" id="ARBA00023098"/>
    </source>
</evidence>